<reference evidence="1" key="1">
    <citation type="submission" date="2020-08" db="EMBL/GenBank/DDBJ databases">
        <title>Whole genome shotgun sequence of Actinocatenispora sera NBRC 101916.</title>
        <authorList>
            <person name="Komaki H."/>
            <person name="Tamura T."/>
        </authorList>
    </citation>
    <scope>NUCLEOTIDE SEQUENCE</scope>
    <source>
        <strain evidence="1">NBRC 101916</strain>
    </source>
</reference>
<keyword evidence="2" id="KW-1185">Reference proteome</keyword>
<gene>
    <name evidence="1" type="ORF">Asera_04330</name>
</gene>
<dbReference type="EMBL" id="AP023354">
    <property type="protein sequence ID" value="BCJ26325.1"/>
    <property type="molecule type" value="Genomic_DNA"/>
</dbReference>
<dbReference type="Proteomes" id="UP000680750">
    <property type="component" value="Chromosome"/>
</dbReference>
<organism evidence="1 2">
    <name type="scientific">Actinocatenispora sera</name>
    <dbReference type="NCBI Taxonomy" id="390989"/>
    <lineage>
        <taxon>Bacteria</taxon>
        <taxon>Bacillati</taxon>
        <taxon>Actinomycetota</taxon>
        <taxon>Actinomycetes</taxon>
        <taxon>Micromonosporales</taxon>
        <taxon>Micromonosporaceae</taxon>
        <taxon>Actinocatenispora</taxon>
    </lineage>
</organism>
<protein>
    <submittedName>
        <fullName evidence="1">Uncharacterized protein</fullName>
    </submittedName>
</protein>
<accession>A0A810KUI1</accession>
<dbReference type="KEGG" id="aser:Asera_04330"/>
<evidence type="ECO:0000313" key="1">
    <source>
        <dbReference type="EMBL" id="BCJ26325.1"/>
    </source>
</evidence>
<proteinExistence type="predicted"/>
<dbReference type="AlphaFoldDB" id="A0A810KUI1"/>
<evidence type="ECO:0000313" key="2">
    <source>
        <dbReference type="Proteomes" id="UP000680750"/>
    </source>
</evidence>
<name>A0A810KUI1_9ACTN</name>
<sequence>MSDTYVPALVGLARGKYTLGRSMPATDDQVNRDTQLVCLGPPASPPDHWHSPTASASSRFSTLPGRVQANRTVRGPCHSAAASSSALVGASASLARNPV</sequence>